<keyword evidence="1" id="KW-1133">Transmembrane helix</keyword>
<dbReference type="EMBL" id="CP022118">
    <property type="protein sequence ID" value="ASG19214.1"/>
    <property type="molecule type" value="Genomic_DNA"/>
</dbReference>
<organism evidence="2 3">
    <name type="scientific">Salmonella enterica subsp. enterica serovar Macclesfield str. S-1643</name>
    <dbReference type="NCBI Taxonomy" id="1242107"/>
    <lineage>
        <taxon>Bacteria</taxon>
        <taxon>Pseudomonadati</taxon>
        <taxon>Pseudomonadota</taxon>
        <taxon>Gammaproteobacteria</taxon>
        <taxon>Enterobacterales</taxon>
        <taxon>Enterobacteriaceae</taxon>
        <taxon>Salmonella</taxon>
    </lineage>
</organism>
<keyword evidence="1" id="KW-0472">Membrane</keyword>
<proteinExistence type="predicted"/>
<keyword evidence="1" id="KW-0812">Transmembrane</keyword>
<dbReference type="Proteomes" id="UP000197157">
    <property type="component" value="Plasmid unnamed1"/>
</dbReference>
<evidence type="ECO:0008006" key="4">
    <source>
        <dbReference type="Google" id="ProtNLM"/>
    </source>
</evidence>
<feature type="transmembrane region" description="Helical" evidence="1">
    <location>
        <begin position="172"/>
        <end position="194"/>
    </location>
</feature>
<evidence type="ECO:0000313" key="3">
    <source>
        <dbReference type="Proteomes" id="UP000197157"/>
    </source>
</evidence>
<dbReference type="AlphaFoldDB" id="A0A241PXT8"/>
<sequence length="413" mass="45683">MNDAKSDSVPGVVHLLKEPYAINLLWNQVPQGQSTLKFVKESAKVINTSLVCLDTSLLGEQYGLADKNIGHKAGMKVLATGLDYTAGSICGAWLVNEGIWLVLVINRDGLIALDKGVYTKESALEEFNNMLYAEEWDKIICPEDWQIPNSVDIELEKLFGKKKCRKIKSVSFPLKSVLFILSIFSGGVLVYLLLAVRSQDMRRILPVTEPPRVVKKQAPPQKIVVPWANQPRPVSMIAQCIKSIDLNINNAVAVPGWSWNGQASCDGEKVFFPVSKNGGTLLWLQSARQLISPPPDIINESGSSAVLVWPSVPVKKYGKEELILANMNSVAEIKEYLMKSFSQSFSVVNLGTPTMLNMDGQTLLKTTFNYSTQLDPGIYLPILINVEGLVVTKLAYSFDSGQWQVNGEFYGRE</sequence>
<dbReference type="InterPro" id="IPR009663">
    <property type="entry name" value="PAP_PilO"/>
</dbReference>
<dbReference type="RefSeq" id="WP_088731596.1">
    <property type="nucleotide sequence ID" value="NZ_CP022118.1"/>
</dbReference>
<name>A0A241PXT8_SALET</name>
<reference evidence="2 3" key="1">
    <citation type="submission" date="2017-06" db="EMBL/GenBank/DDBJ databases">
        <title>Salmonella reference genomes for public health.</title>
        <authorList>
            <person name="Robertson J."/>
            <person name="Yoshida C."/>
            <person name="Gurnik S."/>
            <person name="Nash J."/>
        </authorList>
    </citation>
    <scope>NUCLEOTIDE SEQUENCE [LARGE SCALE GENOMIC DNA]</scope>
    <source>
        <strain evidence="2 3">S-1643</strain>
        <plasmid evidence="3">Plasmid unnamed1</plasmid>
    </source>
</reference>
<protein>
    <recommendedName>
        <fullName evidence="4">Type 4b pilus protein PilO2</fullName>
    </recommendedName>
</protein>
<keyword evidence="2" id="KW-0614">Plasmid</keyword>
<dbReference type="Pfam" id="PF06864">
    <property type="entry name" value="PAP_PilO"/>
    <property type="match status" value="1"/>
</dbReference>
<accession>A0A241PXT8</accession>
<geneLocation type="plasmid" evidence="2">
    <name>unnamed1</name>
</geneLocation>
<evidence type="ECO:0000313" key="2">
    <source>
        <dbReference type="EMBL" id="ASG19214.1"/>
    </source>
</evidence>
<evidence type="ECO:0000256" key="1">
    <source>
        <dbReference type="SAM" id="Phobius"/>
    </source>
</evidence>
<gene>
    <name evidence="2" type="ORF">LFZ25_25810</name>
</gene>